<evidence type="ECO:0000256" key="1">
    <source>
        <dbReference type="ARBA" id="ARBA00009986"/>
    </source>
</evidence>
<dbReference type="RefSeq" id="WP_025349019.1">
    <property type="nucleotide sequence ID" value="NZ_CP006850.1"/>
</dbReference>
<dbReference type="EMBL" id="CP006850">
    <property type="protein sequence ID" value="AHH17550.1"/>
    <property type="molecule type" value="Genomic_DNA"/>
</dbReference>
<dbReference type="AlphaFoldDB" id="W5TDX8"/>
<dbReference type="HOGENOM" id="CLU_005391_0_0_11"/>
<dbReference type="InterPro" id="IPR029510">
    <property type="entry name" value="Ald_DH_CS_GLU"/>
</dbReference>
<dbReference type="PROSITE" id="PS00687">
    <property type="entry name" value="ALDEHYDE_DEHYDR_GLU"/>
    <property type="match status" value="1"/>
</dbReference>
<comment type="similarity">
    <text evidence="1 4">Belongs to the aldehyde dehydrogenase family.</text>
</comment>
<dbReference type="InterPro" id="IPR016162">
    <property type="entry name" value="Ald_DH_N"/>
</dbReference>
<dbReference type="EC" id="1.2.1.8" evidence="6"/>
<sequence length="491" mass="51624">MAEVYGVTATDAACFIDGKWVVGDSVSMSTLNPSTEEVLYEAPSASEAQVAAALDAAARAFHGGEWSRTDAAERSRLLHRLADLIERDADDLMRLVAAEVGTAVSTAQQQVHGPIGFLRWFADAAVRGPADGAEQHLPLHHVPVTTSSMLLREPAGVVAAITAYNYPIMLCAWKLGPALASGCSTLLVPSPKALLCTIAFVRLMEEAGFPPGAVNMVFGTPAVTEQIVGSPQVDLVSFTGSAAVGSRIQILAAPNLTKVVLELGGKSPNLLLPGVDVDSTIAGSALRFCLNAGQACGATTRSLVPRNVFDEFVEKSAAYMAALPVGDANDPATTVGPLITGEHLRGVEGYIERSVAQGGRVVIGGARPAGLTRGYFLEPTLITGVDNTAELAQEELFAPVSVVLPYDSVDDAVRIANQSRYALNANIWGETAEAIEVARRIRSGTVTINGGGGRRLDAPWGGPGHSGIGRECGEEGYREFFEVKHVQWVVR</sequence>
<protein>
    <submittedName>
        <fullName evidence="6">Betaine aldehyde dehydrogenase</fullName>
        <ecNumber evidence="6">1.2.1.8</ecNumber>
    </submittedName>
</protein>
<feature type="domain" description="Aldehyde dehydrogenase" evidence="5">
    <location>
        <begin position="20"/>
        <end position="486"/>
    </location>
</feature>
<dbReference type="PANTHER" id="PTHR42804">
    <property type="entry name" value="ALDEHYDE DEHYDROGENASE"/>
    <property type="match status" value="1"/>
</dbReference>
<name>W5TDX8_9NOCA</name>
<dbReference type="InterPro" id="IPR016161">
    <property type="entry name" value="Ald_DH/histidinol_DH"/>
</dbReference>
<keyword evidence="2 4" id="KW-0560">Oxidoreductase</keyword>
<dbReference type="Gene3D" id="3.40.309.10">
    <property type="entry name" value="Aldehyde Dehydrogenase, Chain A, domain 2"/>
    <property type="match status" value="1"/>
</dbReference>
<dbReference type="InterPro" id="IPR016163">
    <property type="entry name" value="Ald_DH_C"/>
</dbReference>
<keyword evidence="7" id="KW-1185">Reference proteome</keyword>
<dbReference type="KEGG" id="nno:NONO_c27580"/>
<dbReference type="InterPro" id="IPR015590">
    <property type="entry name" value="Aldehyde_DH_dom"/>
</dbReference>
<evidence type="ECO:0000256" key="2">
    <source>
        <dbReference type="ARBA" id="ARBA00023002"/>
    </source>
</evidence>
<evidence type="ECO:0000313" key="7">
    <source>
        <dbReference type="Proteomes" id="UP000019150"/>
    </source>
</evidence>
<dbReference type="eggNOG" id="COG1012">
    <property type="taxonomic scope" value="Bacteria"/>
</dbReference>
<dbReference type="FunFam" id="3.40.605.10:FF:000007">
    <property type="entry name" value="NAD/NADP-dependent betaine aldehyde dehydrogenase"/>
    <property type="match status" value="1"/>
</dbReference>
<dbReference type="PANTHER" id="PTHR42804:SF1">
    <property type="entry name" value="ALDEHYDE DEHYDROGENASE-RELATED"/>
    <property type="match status" value="1"/>
</dbReference>
<evidence type="ECO:0000256" key="4">
    <source>
        <dbReference type="RuleBase" id="RU003345"/>
    </source>
</evidence>
<dbReference type="Pfam" id="PF00171">
    <property type="entry name" value="Aldedh"/>
    <property type="match status" value="1"/>
</dbReference>
<evidence type="ECO:0000256" key="3">
    <source>
        <dbReference type="PROSITE-ProRule" id="PRU10007"/>
    </source>
</evidence>
<feature type="active site" evidence="3">
    <location>
        <position position="262"/>
    </location>
</feature>
<reference evidence="6 7" key="1">
    <citation type="journal article" date="2014" name="Appl. Environ. Microbiol.">
        <title>Insights into the Microbial Degradation of Rubber and Gutta-Percha by Analysis of the Complete Genome of Nocardia nova SH22a.</title>
        <authorList>
            <person name="Luo Q."/>
            <person name="Hiessl S."/>
            <person name="Poehlein A."/>
            <person name="Daniel R."/>
            <person name="Steinbuchel A."/>
        </authorList>
    </citation>
    <scope>NUCLEOTIDE SEQUENCE [LARGE SCALE GENOMIC DNA]</scope>
    <source>
        <strain evidence="6">SH22a</strain>
    </source>
</reference>
<gene>
    <name evidence="6" type="primary">gbsA</name>
    <name evidence="6" type="ORF">NONO_c27580</name>
</gene>
<evidence type="ECO:0000259" key="5">
    <source>
        <dbReference type="Pfam" id="PF00171"/>
    </source>
</evidence>
<dbReference type="Gene3D" id="3.40.605.10">
    <property type="entry name" value="Aldehyde Dehydrogenase, Chain A, domain 1"/>
    <property type="match status" value="1"/>
</dbReference>
<evidence type="ECO:0000313" key="6">
    <source>
        <dbReference type="EMBL" id="AHH17550.1"/>
    </source>
</evidence>
<dbReference type="Proteomes" id="UP000019150">
    <property type="component" value="Chromosome"/>
</dbReference>
<proteinExistence type="inferred from homology"/>
<dbReference type="GO" id="GO:0008802">
    <property type="term" value="F:betaine-aldehyde dehydrogenase (NAD+) activity"/>
    <property type="evidence" value="ECO:0007669"/>
    <property type="project" value="UniProtKB-EC"/>
</dbReference>
<dbReference type="STRING" id="1415166.NONO_c27580"/>
<dbReference type="PATRIC" id="fig|1415166.3.peg.2827"/>
<dbReference type="OrthoDB" id="6882680at2"/>
<dbReference type="SUPFAM" id="SSF53720">
    <property type="entry name" value="ALDH-like"/>
    <property type="match status" value="1"/>
</dbReference>
<organism evidence="6 7">
    <name type="scientific">Nocardia nova SH22a</name>
    <dbReference type="NCBI Taxonomy" id="1415166"/>
    <lineage>
        <taxon>Bacteria</taxon>
        <taxon>Bacillati</taxon>
        <taxon>Actinomycetota</taxon>
        <taxon>Actinomycetes</taxon>
        <taxon>Mycobacteriales</taxon>
        <taxon>Nocardiaceae</taxon>
        <taxon>Nocardia</taxon>
    </lineage>
</organism>
<accession>W5TDX8</accession>